<proteinExistence type="predicted"/>
<name>A0A9P0Z364_CUSEU</name>
<reference evidence="1" key="1">
    <citation type="submission" date="2022-07" db="EMBL/GenBank/DDBJ databases">
        <authorList>
            <person name="Macas J."/>
            <person name="Novak P."/>
            <person name="Neumann P."/>
        </authorList>
    </citation>
    <scope>NUCLEOTIDE SEQUENCE</scope>
</reference>
<accession>A0A9P0Z364</accession>
<evidence type="ECO:0000313" key="1">
    <source>
        <dbReference type="EMBL" id="CAH9085075.1"/>
    </source>
</evidence>
<sequence length="204" mass="22375">MGASESALSSSQRSVDDITTVSERVESADPILERLRSLQISKPILTAPPADSSLTDILVRKTPSASNSGCLDPKVLLDLFCMYRNWQEDKIQKINKKQEEIDNKIEVADALAIKLQQRYNYSVSAMKATSQHLSGVHSLQVELGELKGRLTELISNCDALCKRIDEEGPEVLRSSVKPFTAASENLVDAHLSASSLQTDTNYGP</sequence>
<organism evidence="1 2">
    <name type="scientific">Cuscuta europaea</name>
    <name type="common">European dodder</name>
    <dbReference type="NCBI Taxonomy" id="41803"/>
    <lineage>
        <taxon>Eukaryota</taxon>
        <taxon>Viridiplantae</taxon>
        <taxon>Streptophyta</taxon>
        <taxon>Embryophyta</taxon>
        <taxon>Tracheophyta</taxon>
        <taxon>Spermatophyta</taxon>
        <taxon>Magnoliopsida</taxon>
        <taxon>eudicotyledons</taxon>
        <taxon>Gunneridae</taxon>
        <taxon>Pentapetalae</taxon>
        <taxon>asterids</taxon>
        <taxon>lamiids</taxon>
        <taxon>Solanales</taxon>
        <taxon>Convolvulaceae</taxon>
        <taxon>Cuscuteae</taxon>
        <taxon>Cuscuta</taxon>
        <taxon>Cuscuta subgen. Cuscuta</taxon>
    </lineage>
</organism>
<comment type="caution">
    <text evidence="1">The sequence shown here is derived from an EMBL/GenBank/DDBJ whole genome shotgun (WGS) entry which is preliminary data.</text>
</comment>
<dbReference type="PANTHER" id="PTHR36409:SF1">
    <property type="entry name" value="BLOC-1-RELATED COMPLEX SUBUNIT 5"/>
    <property type="match status" value="1"/>
</dbReference>
<dbReference type="OrthoDB" id="1060596at2759"/>
<dbReference type="AlphaFoldDB" id="A0A9P0Z364"/>
<evidence type="ECO:0008006" key="3">
    <source>
        <dbReference type="Google" id="ProtNLM"/>
    </source>
</evidence>
<dbReference type="EMBL" id="CAMAPE010000018">
    <property type="protein sequence ID" value="CAH9085075.1"/>
    <property type="molecule type" value="Genomic_DNA"/>
</dbReference>
<dbReference type="PANTHER" id="PTHR36409">
    <property type="entry name" value="EXPRESSED PROTEIN"/>
    <property type="match status" value="1"/>
</dbReference>
<gene>
    <name evidence="1" type="ORF">CEURO_LOCUS9227</name>
</gene>
<protein>
    <recommendedName>
        <fullName evidence="3">BLOC-1-related complex subunit 5</fullName>
    </recommendedName>
</protein>
<keyword evidence="2" id="KW-1185">Reference proteome</keyword>
<dbReference type="Proteomes" id="UP001152484">
    <property type="component" value="Unassembled WGS sequence"/>
</dbReference>
<evidence type="ECO:0000313" key="2">
    <source>
        <dbReference type="Proteomes" id="UP001152484"/>
    </source>
</evidence>